<evidence type="ECO:0000256" key="3">
    <source>
        <dbReference type="ARBA" id="ARBA00022490"/>
    </source>
</evidence>
<feature type="region of interest" description="Disordered" evidence="7">
    <location>
        <begin position="265"/>
        <end position="299"/>
    </location>
</feature>
<dbReference type="GeneID" id="116296648"/>
<feature type="coiled-coil region" evidence="6">
    <location>
        <begin position="28"/>
        <end position="62"/>
    </location>
</feature>
<dbReference type="SUPFAM" id="SSF50729">
    <property type="entry name" value="PH domain-like"/>
    <property type="match status" value="1"/>
</dbReference>
<gene>
    <name evidence="10" type="primary">LOC116296648</name>
</gene>
<dbReference type="GO" id="GO:0030036">
    <property type="term" value="P:actin cytoskeleton organization"/>
    <property type="evidence" value="ECO:0007669"/>
    <property type="project" value="TreeGrafter"/>
</dbReference>
<keyword evidence="4" id="KW-0597">Phosphoprotein</keyword>
<dbReference type="InterPro" id="IPR035999">
    <property type="entry name" value="Sec7_dom_sf"/>
</dbReference>
<sequence length="894" mass="100570">MTSQSSTKEALTIVDKLKQCILKQDQVIRAKISENVALKDKILALEKEREQLKRQILELKGVDLAAVDCTVVDMNHGQSSDDQSTPEGCNANFTPSSPVITVQKPEEDRPKSVSSPSKGGIKGSPSKGKSREASVKRNDSLNRSKSFNKKYELSPDLQERSLMLLERKYGGKEKAHRSAQIIQSYYRKYMMDRRFKRIRAYSETPDKLLRDKSDSNPTNVEKMSYQATPVLRLVKLVDDRNKKVRSTLIIDNITPCHAATPANLQPRLESVKTTDSASETKLLSSDEKSPVNSLNVEDERQSVSVNEHYVKVEMIEPVCSSPEVFTPDSTHFANGDVPRTRRQTTGDESDESTEDFRRNIADYSSVDSLDGVCMSSTALDKDLDTISVSSDFDNIRASSPKPQKLEMRIGINHFNRKPEKGIDYLIEHQVLDENPETVARFLISEHGISKQRLGEYLGNLQNEFNMSVLKCFTESLDFTGMEIDVALRLYLSHFRLPGEAQKIERLMEVFSEQYINCNPTEDESAQDKILILAFAIVMLNTDLHSPNVKKRMTEADFIRNLEGVNNGQNFPEESLKSIYSRILKREFTPARDHVTMTIKLEKKIIGKMPWTTLAAIHRYLRMSTSIFEVPDAHKKDKKHERVIFLFNDLLVVTKERGKPGQREGFHFYSYKYSFPLGGVKISLFNNDYYQYGIQLYSRIEGKVLATFNASDERSRKVVVDEMMECIDETNAMESDRIATEKQKQAAKRMERNLGNMTLPHPKKSRGKTKPSCDAISLLDVSVNANSLSTGDLASTKQLSSSLLNISDGDISFSSEPEGFKRCNSSSSLDSAFVDGDSNQGSSPRTSNVVLSSPKTGLFKKLRARNTAKSLNRGSPGASPNSSPQERARKISNPS</sequence>
<comment type="subcellular location">
    <subcellularLocation>
        <location evidence="1">Cytoplasm</location>
    </subcellularLocation>
</comment>
<feature type="region of interest" description="Disordered" evidence="7">
    <location>
        <begin position="815"/>
        <end position="894"/>
    </location>
</feature>
<dbReference type="Gene3D" id="1.10.220.20">
    <property type="match status" value="1"/>
</dbReference>
<name>A0A6P8I791_ACTTE</name>
<feature type="compositionally biased region" description="Polar residues" evidence="7">
    <location>
        <begin position="866"/>
        <end position="884"/>
    </location>
</feature>
<keyword evidence="3" id="KW-0963">Cytoplasm</keyword>
<feature type="region of interest" description="Disordered" evidence="7">
    <location>
        <begin position="76"/>
        <end position="147"/>
    </location>
</feature>
<organism evidence="9 10">
    <name type="scientific">Actinia tenebrosa</name>
    <name type="common">Australian red waratah sea anemone</name>
    <dbReference type="NCBI Taxonomy" id="6105"/>
    <lineage>
        <taxon>Eukaryota</taxon>
        <taxon>Metazoa</taxon>
        <taxon>Cnidaria</taxon>
        <taxon>Anthozoa</taxon>
        <taxon>Hexacorallia</taxon>
        <taxon>Actiniaria</taxon>
        <taxon>Actiniidae</taxon>
        <taxon>Actinia</taxon>
    </lineage>
</organism>
<dbReference type="PANTHER" id="PTHR10663">
    <property type="entry name" value="GUANYL-NUCLEOTIDE EXCHANGE FACTOR"/>
    <property type="match status" value="1"/>
</dbReference>
<evidence type="ECO:0000256" key="2">
    <source>
        <dbReference type="ARBA" id="ARBA00006248"/>
    </source>
</evidence>
<feature type="compositionally biased region" description="Polar residues" evidence="7">
    <location>
        <begin position="76"/>
        <end position="100"/>
    </location>
</feature>
<keyword evidence="9" id="KW-1185">Reference proteome</keyword>
<feature type="compositionally biased region" description="Polar residues" evidence="7">
    <location>
        <begin position="836"/>
        <end position="854"/>
    </location>
</feature>
<feature type="compositionally biased region" description="Basic and acidic residues" evidence="7">
    <location>
        <begin position="129"/>
        <end position="142"/>
    </location>
</feature>
<dbReference type="GO" id="GO:0005085">
    <property type="term" value="F:guanyl-nucleotide exchange factor activity"/>
    <property type="evidence" value="ECO:0007669"/>
    <property type="project" value="InterPro"/>
</dbReference>
<dbReference type="GO" id="GO:0005737">
    <property type="term" value="C:cytoplasm"/>
    <property type="evidence" value="ECO:0007669"/>
    <property type="project" value="UniProtKB-SubCell"/>
</dbReference>
<dbReference type="InParanoid" id="A0A6P8I791"/>
<dbReference type="PROSITE" id="PS50190">
    <property type="entry name" value="SEC7"/>
    <property type="match status" value="1"/>
</dbReference>
<dbReference type="SMART" id="SM00222">
    <property type="entry name" value="Sec7"/>
    <property type="match status" value="1"/>
</dbReference>
<evidence type="ECO:0000256" key="4">
    <source>
        <dbReference type="ARBA" id="ARBA00022553"/>
    </source>
</evidence>
<dbReference type="InterPro" id="IPR033742">
    <property type="entry name" value="IQSEC_PH"/>
</dbReference>
<protein>
    <submittedName>
        <fullName evidence="10">IQ motif and SEC7 domain-containing protein 1-like isoform X1</fullName>
    </submittedName>
</protein>
<dbReference type="AlphaFoldDB" id="A0A6P8I791"/>
<evidence type="ECO:0000256" key="5">
    <source>
        <dbReference type="ARBA" id="ARBA00023054"/>
    </source>
</evidence>
<evidence type="ECO:0000256" key="1">
    <source>
        <dbReference type="ARBA" id="ARBA00004496"/>
    </source>
</evidence>
<dbReference type="PROSITE" id="PS50096">
    <property type="entry name" value="IQ"/>
    <property type="match status" value="1"/>
</dbReference>
<feature type="region of interest" description="Disordered" evidence="7">
    <location>
        <begin position="326"/>
        <end position="355"/>
    </location>
</feature>
<proteinExistence type="inferred from homology"/>
<accession>A0A6P8I791</accession>
<feature type="compositionally biased region" description="Polar residues" evidence="7">
    <location>
        <begin position="271"/>
        <end position="283"/>
    </location>
</feature>
<dbReference type="KEGG" id="aten:116296648"/>
<keyword evidence="5 6" id="KW-0175">Coiled coil</keyword>
<evidence type="ECO:0000313" key="10">
    <source>
        <dbReference type="RefSeq" id="XP_031560560.1"/>
    </source>
</evidence>
<dbReference type="GO" id="GO:0032012">
    <property type="term" value="P:regulation of ARF protein signal transduction"/>
    <property type="evidence" value="ECO:0007669"/>
    <property type="project" value="InterPro"/>
</dbReference>
<evidence type="ECO:0000259" key="8">
    <source>
        <dbReference type="PROSITE" id="PS50190"/>
    </source>
</evidence>
<feature type="compositionally biased region" description="Low complexity" evidence="7">
    <location>
        <begin position="112"/>
        <end position="127"/>
    </location>
</feature>
<dbReference type="SUPFAM" id="SSF48425">
    <property type="entry name" value="Sec7 domain"/>
    <property type="match status" value="1"/>
</dbReference>
<dbReference type="FunCoup" id="A0A6P8I791">
    <property type="interactions" value="1626"/>
</dbReference>
<reference evidence="10" key="1">
    <citation type="submission" date="2025-08" db="UniProtKB">
        <authorList>
            <consortium name="RefSeq"/>
        </authorList>
    </citation>
    <scope>IDENTIFICATION</scope>
    <source>
        <tissue evidence="10">Tentacle</tissue>
    </source>
</reference>
<dbReference type="Pfam" id="PF01369">
    <property type="entry name" value="Sec7"/>
    <property type="match status" value="1"/>
</dbReference>
<dbReference type="OrthoDB" id="430364at2759"/>
<dbReference type="Gene3D" id="2.30.29.30">
    <property type="entry name" value="Pleckstrin-homology domain (PH domain)/Phosphotyrosine-binding domain (PTB)"/>
    <property type="match status" value="1"/>
</dbReference>
<dbReference type="FunFam" id="1.10.1000.11:FF:000002">
    <property type="entry name" value="Cytohesin 1"/>
    <property type="match status" value="1"/>
</dbReference>
<evidence type="ECO:0000256" key="7">
    <source>
        <dbReference type="SAM" id="MobiDB-lite"/>
    </source>
</evidence>
<dbReference type="InterPro" id="IPR000904">
    <property type="entry name" value="Sec7_dom"/>
</dbReference>
<dbReference type="InterPro" id="IPR023394">
    <property type="entry name" value="Sec7_C_sf"/>
</dbReference>
<dbReference type="Proteomes" id="UP000515163">
    <property type="component" value="Unplaced"/>
</dbReference>
<dbReference type="CDD" id="cd00171">
    <property type="entry name" value="Sec7"/>
    <property type="match status" value="1"/>
</dbReference>
<dbReference type="PANTHER" id="PTHR10663:SF342">
    <property type="entry name" value="FI21420P1"/>
    <property type="match status" value="1"/>
</dbReference>
<dbReference type="Gene3D" id="1.10.1000.11">
    <property type="entry name" value="Arf Nucleotide-binding Site Opener,domain 2"/>
    <property type="match status" value="1"/>
</dbReference>
<evidence type="ECO:0000313" key="9">
    <source>
        <dbReference type="Proteomes" id="UP000515163"/>
    </source>
</evidence>
<feature type="domain" description="SEC7" evidence="8">
    <location>
        <begin position="396"/>
        <end position="585"/>
    </location>
</feature>
<evidence type="ECO:0000256" key="6">
    <source>
        <dbReference type="SAM" id="Coils"/>
    </source>
</evidence>
<comment type="similarity">
    <text evidence="2">Belongs to the BRAG family.</text>
</comment>
<dbReference type="RefSeq" id="XP_031560560.1">
    <property type="nucleotide sequence ID" value="XM_031704700.1"/>
</dbReference>
<dbReference type="Pfam" id="PF16453">
    <property type="entry name" value="IQ_SEC7_PH"/>
    <property type="match status" value="1"/>
</dbReference>
<dbReference type="InterPro" id="IPR011993">
    <property type="entry name" value="PH-like_dom_sf"/>
</dbReference>